<accession>Q0G0Z3</accession>
<evidence type="ECO:0000256" key="1">
    <source>
        <dbReference type="SAM" id="MobiDB-lite"/>
    </source>
</evidence>
<organism evidence="4 5">
    <name type="scientific">Fulvimarina pelagi HTCC2506</name>
    <dbReference type="NCBI Taxonomy" id="314231"/>
    <lineage>
        <taxon>Bacteria</taxon>
        <taxon>Pseudomonadati</taxon>
        <taxon>Pseudomonadota</taxon>
        <taxon>Alphaproteobacteria</taxon>
        <taxon>Hyphomicrobiales</taxon>
        <taxon>Aurantimonadaceae</taxon>
        <taxon>Fulvimarina</taxon>
    </lineage>
</organism>
<feature type="region of interest" description="Disordered" evidence="1">
    <location>
        <begin position="187"/>
        <end position="206"/>
    </location>
</feature>
<dbReference type="eggNOG" id="COG3334">
    <property type="taxonomic scope" value="Bacteria"/>
</dbReference>
<proteinExistence type="predicted"/>
<dbReference type="EMBL" id="AATP01000005">
    <property type="protein sequence ID" value="EAU40846.1"/>
    <property type="molecule type" value="Genomic_DNA"/>
</dbReference>
<comment type="caution">
    <text evidence="4">The sequence shown here is derived from an EMBL/GenBank/DDBJ whole genome shotgun (WGS) entry which is preliminary data.</text>
</comment>
<feature type="signal peptide" evidence="2">
    <location>
        <begin position="1"/>
        <end position="29"/>
    </location>
</feature>
<evidence type="ECO:0000256" key="2">
    <source>
        <dbReference type="SAM" id="SignalP"/>
    </source>
</evidence>
<dbReference type="SUPFAM" id="SSF158791">
    <property type="entry name" value="MgtE N-terminal domain-like"/>
    <property type="match status" value="1"/>
</dbReference>
<keyword evidence="5" id="KW-1185">Reference proteome</keyword>
<dbReference type="InterPro" id="IPR032779">
    <property type="entry name" value="FliG_M"/>
</dbReference>
<dbReference type="STRING" id="217511.GCA_001463845_01927"/>
<dbReference type="HOGENOM" id="CLU_117598_1_0_5"/>
<evidence type="ECO:0000313" key="5">
    <source>
        <dbReference type="Proteomes" id="UP000004310"/>
    </source>
</evidence>
<protein>
    <recommendedName>
        <fullName evidence="3">Flagellar motor switch protein FliG middle domain-containing protein</fullName>
    </recommendedName>
</protein>
<feature type="compositionally biased region" description="Polar residues" evidence="1">
    <location>
        <begin position="190"/>
        <end position="206"/>
    </location>
</feature>
<dbReference type="Pfam" id="PF14841">
    <property type="entry name" value="FliG_M"/>
    <property type="match status" value="1"/>
</dbReference>
<gene>
    <name evidence="4" type="ORF">FP2506_18199</name>
</gene>
<dbReference type="RefSeq" id="WP_007068754.1">
    <property type="nucleotide sequence ID" value="NZ_DS022272.1"/>
</dbReference>
<feature type="domain" description="Flagellar motor switch protein FliG middle" evidence="3">
    <location>
        <begin position="153"/>
        <end position="189"/>
    </location>
</feature>
<feature type="chain" id="PRO_5004172087" description="Flagellar motor switch protein FliG middle domain-containing protein" evidence="2">
    <location>
        <begin position="30"/>
        <end position="206"/>
    </location>
</feature>
<dbReference type="AlphaFoldDB" id="Q0G0Z3"/>
<dbReference type="Proteomes" id="UP000004310">
    <property type="component" value="Unassembled WGS sequence"/>
</dbReference>
<reference evidence="4 5" key="1">
    <citation type="journal article" date="2010" name="J. Bacteriol.">
        <title>Genome sequence of Fulvimarina pelagi HTCC2506T, a Mn(II)-oxidizing alphaproteobacterium possessing an aerobic anoxygenic photosynthetic gene cluster and Xanthorhodopsin.</title>
        <authorList>
            <person name="Kang I."/>
            <person name="Oh H.M."/>
            <person name="Lim S.I."/>
            <person name="Ferriera S."/>
            <person name="Giovannoni S.J."/>
            <person name="Cho J.C."/>
        </authorList>
    </citation>
    <scope>NUCLEOTIDE SEQUENCE [LARGE SCALE GENOMIC DNA]</scope>
    <source>
        <strain evidence="4 5">HTCC2506</strain>
    </source>
</reference>
<name>Q0G0Z3_9HYPH</name>
<evidence type="ECO:0000259" key="3">
    <source>
        <dbReference type="Pfam" id="PF14841"/>
    </source>
</evidence>
<dbReference type="Gene3D" id="1.10.220.30">
    <property type="match status" value="1"/>
</dbReference>
<keyword evidence="2" id="KW-0732">Signal</keyword>
<evidence type="ECO:0000313" key="4">
    <source>
        <dbReference type="EMBL" id="EAU40846.1"/>
    </source>
</evidence>
<sequence length="206" mass="22490">MTARPTTRFTLFLALVATAAVSLPHAAFAAGAETPAAPPEIPPQEVRIIDEATGEPKAAEEKPMSEVERYCLNIADKAQDARHALQAKQLRDIESEITAKIDELETRRADYQEWIKERKAFLDNASTIVVDIYAQMKPDMAAPQLAKLGTENAAMILVRLKSRQASSVLAEMEPDKAAEIARLIVEKTSTDTGQDTESQTVAENAS</sequence>